<dbReference type="GO" id="GO:0000289">
    <property type="term" value="P:nuclear-transcribed mRNA poly(A) tail shortening"/>
    <property type="evidence" value="ECO:0007669"/>
    <property type="project" value="TreeGrafter"/>
</dbReference>
<feature type="domain" description="USP" evidence="10">
    <location>
        <begin position="501"/>
        <end position="850"/>
    </location>
</feature>
<dbReference type="AlphaFoldDB" id="A0A7H9B525"/>
<accession>A0A7H9B525</accession>
<dbReference type="InterPro" id="IPR012337">
    <property type="entry name" value="RNaseH-like_sf"/>
</dbReference>
<evidence type="ECO:0000313" key="12">
    <source>
        <dbReference type="Proteomes" id="UP000509704"/>
    </source>
</evidence>
<keyword evidence="12" id="KW-1185">Reference proteome</keyword>
<dbReference type="SUPFAM" id="SSF50998">
    <property type="entry name" value="Quinoprotein alcohol dehydrogenase-like"/>
    <property type="match status" value="1"/>
</dbReference>
<dbReference type="KEGG" id="zmk:HG535_0E05480"/>
<keyword evidence="7" id="KW-0479">Metal-binding</keyword>
<dbReference type="Gene3D" id="2.130.10.10">
    <property type="entry name" value="YVTN repeat-like/Quinoprotein amine dehydrogenase"/>
    <property type="match status" value="1"/>
</dbReference>
<keyword evidence="6" id="KW-0540">Nuclease</keyword>
<dbReference type="InterPro" id="IPR050785">
    <property type="entry name" value="PAN2-PAN3_catalytic_subunit"/>
</dbReference>
<dbReference type="GeneID" id="59237206"/>
<evidence type="ECO:0000256" key="1">
    <source>
        <dbReference type="ARBA" id="ARBA00001663"/>
    </source>
</evidence>
<dbReference type="GO" id="GO:0000932">
    <property type="term" value="C:P-body"/>
    <property type="evidence" value="ECO:0007669"/>
    <property type="project" value="TreeGrafter"/>
</dbReference>
<dbReference type="CDD" id="cd06143">
    <property type="entry name" value="PAN2_exo"/>
    <property type="match status" value="1"/>
</dbReference>
<dbReference type="GO" id="GO:0046872">
    <property type="term" value="F:metal ion binding"/>
    <property type="evidence" value="ECO:0007669"/>
    <property type="project" value="UniProtKB-KW"/>
</dbReference>
<proteinExistence type="predicted"/>
<dbReference type="GO" id="GO:0004535">
    <property type="term" value="F:poly(A)-specific ribonuclease activity"/>
    <property type="evidence" value="ECO:0007669"/>
    <property type="project" value="UniProtKB-EC"/>
</dbReference>
<dbReference type="PANTHER" id="PTHR15728:SF0">
    <property type="entry name" value="PAN2-PAN3 DEADENYLATION COMPLEX CATALYTIC SUBUNIT PAN2"/>
    <property type="match status" value="1"/>
</dbReference>
<evidence type="ECO:0000259" key="10">
    <source>
        <dbReference type="PROSITE" id="PS50235"/>
    </source>
</evidence>
<evidence type="ECO:0000256" key="5">
    <source>
        <dbReference type="ARBA" id="ARBA00022664"/>
    </source>
</evidence>
<dbReference type="Proteomes" id="UP000509704">
    <property type="component" value="Chromosome 5"/>
</dbReference>
<dbReference type="RefSeq" id="XP_037145191.1">
    <property type="nucleotide sequence ID" value="XM_037289296.1"/>
</dbReference>
<gene>
    <name evidence="11" type="ORF">HG535_0E05480</name>
</gene>
<evidence type="ECO:0000256" key="6">
    <source>
        <dbReference type="ARBA" id="ARBA00022722"/>
    </source>
</evidence>
<keyword evidence="3" id="KW-0963">Cytoplasm</keyword>
<dbReference type="Pfam" id="PF13423">
    <property type="entry name" value="UCH_1"/>
    <property type="match status" value="1"/>
</dbReference>
<dbReference type="InterPro" id="IPR011047">
    <property type="entry name" value="Quinoprotein_ADH-like_sf"/>
</dbReference>
<evidence type="ECO:0000256" key="9">
    <source>
        <dbReference type="ARBA" id="ARBA00022839"/>
    </source>
</evidence>
<evidence type="ECO:0000256" key="2">
    <source>
        <dbReference type="ARBA" id="ARBA00004496"/>
    </source>
</evidence>
<dbReference type="InterPro" id="IPR015943">
    <property type="entry name" value="WD40/YVTN_repeat-like_dom_sf"/>
</dbReference>
<dbReference type="InterPro" id="IPR013520">
    <property type="entry name" value="Ribonucl_H"/>
</dbReference>
<keyword evidence="4" id="KW-0853">WD repeat</keyword>
<evidence type="ECO:0000256" key="4">
    <source>
        <dbReference type="ARBA" id="ARBA00022574"/>
    </source>
</evidence>
<reference evidence="11 12" key="1">
    <citation type="submission" date="2020-07" db="EMBL/GenBank/DDBJ databases">
        <title>The yeast mating-type switching endonuclease HO is a domesticated member of an unorthodox homing genetic element family.</title>
        <authorList>
            <person name="Coughlan A.Y."/>
            <person name="Lombardi L."/>
            <person name="Braun-Galleani S."/>
            <person name="Martos A.R."/>
            <person name="Galeote V."/>
            <person name="Bigey F."/>
            <person name="Dequin S."/>
            <person name="Byrne K.P."/>
            <person name="Wolfe K.H."/>
        </authorList>
    </citation>
    <scope>NUCLEOTIDE SEQUENCE [LARGE SCALE GENOMIC DNA]</scope>
    <source>
        <strain evidence="11 12">NRRL Y-6702</strain>
    </source>
</reference>
<dbReference type="InterPro" id="IPR048841">
    <property type="entry name" value="PAN2_N"/>
</dbReference>
<dbReference type="GO" id="GO:0003676">
    <property type="term" value="F:nucleic acid binding"/>
    <property type="evidence" value="ECO:0007669"/>
    <property type="project" value="InterPro"/>
</dbReference>
<dbReference type="InterPro" id="IPR038765">
    <property type="entry name" value="Papain-like_cys_pep_sf"/>
</dbReference>
<comment type="subcellular location">
    <subcellularLocation>
        <location evidence="2">Cytoplasm</location>
    </subcellularLocation>
</comment>
<dbReference type="Gene3D" id="3.30.420.10">
    <property type="entry name" value="Ribonuclease H-like superfamily/Ribonuclease H"/>
    <property type="match status" value="1"/>
</dbReference>
<dbReference type="SUPFAM" id="SSF54001">
    <property type="entry name" value="Cysteine proteinases"/>
    <property type="match status" value="1"/>
</dbReference>
<dbReference type="SUPFAM" id="SSF53098">
    <property type="entry name" value="Ribonuclease H-like"/>
    <property type="match status" value="1"/>
</dbReference>
<dbReference type="PANTHER" id="PTHR15728">
    <property type="entry name" value="DEADENYLATION COMPLEX CATALYTIC SUBUNIT PAN2"/>
    <property type="match status" value="1"/>
</dbReference>
<dbReference type="FunFam" id="3.30.420.10:FF:000028">
    <property type="entry name" value="PAN2-PAN3 deadenylation complex catalytic subunit PAN2"/>
    <property type="match status" value="1"/>
</dbReference>
<dbReference type="PROSITE" id="PS50235">
    <property type="entry name" value="USP_3"/>
    <property type="match status" value="1"/>
</dbReference>
<keyword evidence="5" id="KW-0507">mRNA processing</keyword>
<evidence type="ECO:0000256" key="8">
    <source>
        <dbReference type="ARBA" id="ARBA00022801"/>
    </source>
</evidence>
<dbReference type="InterPro" id="IPR028889">
    <property type="entry name" value="USP"/>
</dbReference>
<sequence length="1106" mass="124921">MNNWQHSSSHSLDLIQHLKKPYFRYDDKGKDATRTVFDSRANLIWIGDSYGRISSYDTNLSLYTRHAAHIGGMPVKDLLCHREGILSLSDDTLHFANRRGITLLNLTSVDIASFSSLNAMSFGSAEQKDEVYCAGDDLNSGIVTVDLNKGCLSSITTYSSKVKLMRSNNRLISIGKQSGGVDILDPNSNTVVKSFSAHSGAISDMDSRGYTLVTVGKSRRFSSMYADPFVNVFDLRNMQQLPPVSFSKGTIMGAGGADFVQLLPLLPTVMVVASESGAFDFVDLVNTTVRTQYLHPSQSIKEVTLSPSGDFLAFVGNDNILTTWTRSEGAGNFTNTPEIWEYPDYADDGPIGNGIPIDGFAYPLSSVGLPYYNEKLLSAWYNTIFRSSGTVPHNIDGALPVSAKTKDKSALSLTSEKTSRDITIYRYDKLKYGPRNSLEPYMSLKDLRKKAASGQVPEDILRFKSSKEGEIPPAYGKLQLSHGRYGTDTFDFDAFNKTPFSTLDTDGENVYTNAILQLYRFVPELFNLVVGCLKNENFGIDSLLTELGYLYDMMNRSQRAICRATNFQTTFNAKTVAKELGLGTNSLDCTNSFEKMHLYRKTTSNTDKLQKSLLQKFNEFLLESLITDERANESEKASFKELFGLHLDSVVRSNCNRYEKISNVVSTLTVLSPARNGFKYYGKKTGNSTILPFIESSMKRVKYIARPPEKGVKQEIVGYERTIRNLPPILSLDVLLSNQEWTIVKAGKNWLSKEFFAAISKDKPILMTNLSEYSGREPTFKYELNGYVARVDDTDGESRYVTYVRCLDKASRDFKWYLFNGYLAIEVPEDEALDISPWWKTPETIIYCDAEEMRKPFFPVDTYRINYDILYRDHFANGIRETTKLQYKLLSKEEAPQPGTLVAIDAEFVILSDELCDIDCNGNRKIIKPKQTALARLSAIRCEDNEFFGVPFIDDYIFNNEHIEDYVTKYSGIYPGDLDLKKSTRPLVSREVTYRKVWLLLQLGCVFVGHGLNNDFKNININVPQNQIRDTAIYFLRGKRYLSLRYLAFALLDRNIQGGNHDSIEDAYTALILYKKYLNLKENGTLEHVLDTIYAEGRSSNYRVPL</sequence>
<evidence type="ECO:0000256" key="3">
    <source>
        <dbReference type="ARBA" id="ARBA00022490"/>
    </source>
</evidence>
<keyword evidence="8" id="KW-0378">Hydrolase</keyword>
<dbReference type="OrthoDB" id="16516at2759"/>
<protein>
    <recommendedName>
        <fullName evidence="10">USP domain-containing protein</fullName>
    </recommendedName>
</protein>
<dbReference type="EMBL" id="CP058608">
    <property type="protein sequence ID" value="QLG73464.1"/>
    <property type="molecule type" value="Genomic_DNA"/>
</dbReference>
<dbReference type="Pfam" id="PF00929">
    <property type="entry name" value="RNase_T"/>
    <property type="match status" value="1"/>
</dbReference>
<comment type="catalytic activity">
    <reaction evidence="1">
        <text>Exonucleolytic cleavage of poly(A) to 5'-AMP.</text>
        <dbReference type="EC" id="3.1.13.4"/>
    </reaction>
</comment>
<evidence type="ECO:0000313" key="11">
    <source>
        <dbReference type="EMBL" id="QLG73464.1"/>
    </source>
</evidence>
<dbReference type="InterPro" id="IPR028881">
    <property type="entry name" value="PAN2_UCH_dom"/>
</dbReference>
<organism evidence="11 12">
    <name type="scientific">Zygotorulaspora mrakii</name>
    <name type="common">Zygosaccharomyces mrakii</name>
    <dbReference type="NCBI Taxonomy" id="42260"/>
    <lineage>
        <taxon>Eukaryota</taxon>
        <taxon>Fungi</taxon>
        <taxon>Dikarya</taxon>
        <taxon>Ascomycota</taxon>
        <taxon>Saccharomycotina</taxon>
        <taxon>Saccharomycetes</taxon>
        <taxon>Saccharomycetales</taxon>
        <taxon>Saccharomycetaceae</taxon>
        <taxon>Zygotorulaspora</taxon>
    </lineage>
</organism>
<dbReference type="SMART" id="SM00479">
    <property type="entry name" value="EXOIII"/>
    <property type="match status" value="1"/>
</dbReference>
<dbReference type="GO" id="GO:0031251">
    <property type="term" value="C:PAN complex"/>
    <property type="evidence" value="ECO:0007669"/>
    <property type="project" value="TreeGrafter"/>
</dbReference>
<dbReference type="GO" id="GO:0006397">
    <property type="term" value="P:mRNA processing"/>
    <property type="evidence" value="ECO:0007669"/>
    <property type="project" value="UniProtKB-KW"/>
</dbReference>
<keyword evidence="9" id="KW-0269">Exonuclease</keyword>
<evidence type="ECO:0000256" key="7">
    <source>
        <dbReference type="ARBA" id="ARBA00022723"/>
    </source>
</evidence>
<dbReference type="Gene3D" id="3.90.70.10">
    <property type="entry name" value="Cysteine proteinases"/>
    <property type="match status" value="1"/>
</dbReference>
<dbReference type="Pfam" id="PF20770">
    <property type="entry name" value="PAN2_N"/>
    <property type="match status" value="1"/>
</dbReference>
<dbReference type="InterPro" id="IPR036397">
    <property type="entry name" value="RNaseH_sf"/>
</dbReference>
<name>A0A7H9B525_ZYGMR</name>